<accession>A0A9P7TSE3</accession>
<evidence type="ECO:0000313" key="6">
    <source>
        <dbReference type="EMBL" id="KAG6108821.1"/>
    </source>
</evidence>
<dbReference type="InterPro" id="IPR034751">
    <property type="entry name" value="Yippee"/>
</dbReference>
<sequence length="287" mass="31248">MARRRSSTSIAATPPIFPAYLLSSFNFVLHHRKSIAPTSPTASSASSSSSSPTSSPASSSASSPATIPSGSRRHSTPVDKHPLSRRLSRVAPDTLRCRSCSTDLAFTAQIISKGFTGRYGHAYLVAPGPAQSSATEDAQPSLLNIRVGRSEDRQLVTGWHTVADIFCATCACNLGWKYVAAQEPSQMYKVGKYILEMERVVKHRSWDDVAVRDLGFFEREKGEEEKGKEKEVDARGHDESDDGDSDEIVFDSSDEEECEDIFSGTWNAATVAKRRSQAVARSISLVL</sequence>
<keyword evidence="3" id="KW-0862">Zinc</keyword>
<dbReference type="Proteomes" id="UP000732380">
    <property type="component" value="Unassembled WGS sequence"/>
</dbReference>
<dbReference type="InterPro" id="IPR004910">
    <property type="entry name" value="Yippee/Mis18/Cereblon"/>
</dbReference>
<evidence type="ECO:0000259" key="5">
    <source>
        <dbReference type="PROSITE" id="PS51792"/>
    </source>
</evidence>
<gene>
    <name evidence="6" type="ORF">E4U13_006261</name>
</gene>
<evidence type="ECO:0000256" key="2">
    <source>
        <dbReference type="ARBA" id="ARBA00022723"/>
    </source>
</evidence>
<feature type="compositionally biased region" description="Basic and acidic residues" evidence="4">
    <location>
        <begin position="222"/>
        <end position="238"/>
    </location>
</feature>
<comment type="caution">
    <text evidence="6">The sequence shown here is derived from an EMBL/GenBank/DDBJ whole genome shotgun (WGS) entry which is preliminary data.</text>
</comment>
<comment type="similarity">
    <text evidence="1">Belongs to the yippee family.</text>
</comment>
<organism evidence="6 7">
    <name type="scientific">Claviceps humidiphila</name>
    <dbReference type="NCBI Taxonomy" id="1294629"/>
    <lineage>
        <taxon>Eukaryota</taxon>
        <taxon>Fungi</taxon>
        <taxon>Dikarya</taxon>
        <taxon>Ascomycota</taxon>
        <taxon>Pezizomycotina</taxon>
        <taxon>Sordariomycetes</taxon>
        <taxon>Hypocreomycetidae</taxon>
        <taxon>Hypocreales</taxon>
        <taxon>Clavicipitaceae</taxon>
        <taxon>Claviceps</taxon>
    </lineage>
</organism>
<dbReference type="InterPro" id="IPR039058">
    <property type="entry name" value="Yippee_fam"/>
</dbReference>
<dbReference type="PANTHER" id="PTHR13848">
    <property type="entry name" value="PROTEIN YIPPEE-LIKE CG15309-RELATED"/>
    <property type="match status" value="1"/>
</dbReference>
<feature type="domain" description="Yippee" evidence="5">
    <location>
        <begin position="93"/>
        <end position="204"/>
    </location>
</feature>
<dbReference type="PROSITE" id="PS51792">
    <property type="entry name" value="YIPPEE"/>
    <property type="match status" value="1"/>
</dbReference>
<evidence type="ECO:0000256" key="1">
    <source>
        <dbReference type="ARBA" id="ARBA00005613"/>
    </source>
</evidence>
<name>A0A9P7TSE3_9HYPO</name>
<feature type="region of interest" description="Disordered" evidence="4">
    <location>
        <begin position="222"/>
        <end position="253"/>
    </location>
</feature>
<dbReference type="Pfam" id="PF03226">
    <property type="entry name" value="Yippee-Mis18"/>
    <property type="match status" value="1"/>
</dbReference>
<evidence type="ECO:0000256" key="3">
    <source>
        <dbReference type="ARBA" id="ARBA00022833"/>
    </source>
</evidence>
<protein>
    <recommendedName>
        <fullName evidence="5">Yippee domain-containing protein</fullName>
    </recommendedName>
</protein>
<dbReference type="EMBL" id="SRQM01000536">
    <property type="protein sequence ID" value="KAG6108821.1"/>
    <property type="molecule type" value="Genomic_DNA"/>
</dbReference>
<feature type="compositionally biased region" description="Low complexity" evidence="4">
    <location>
        <begin position="36"/>
        <end position="69"/>
    </location>
</feature>
<keyword evidence="2" id="KW-0479">Metal-binding</keyword>
<evidence type="ECO:0000313" key="7">
    <source>
        <dbReference type="Proteomes" id="UP000732380"/>
    </source>
</evidence>
<keyword evidence="7" id="KW-1185">Reference proteome</keyword>
<feature type="region of interest" description="Disordered" evidence="4">
    <location>
        <begin position="36"/>
        <end position="85"/>
    </location>
</feature>
<evidence type="ECO:0000256" key="4">
    <source>
        <dbReference type="SAM" id="MobiDB-lite"/>
    </source>
</evidence>
<dbReference type="GO" id="GO:0046872">
    <property type="term" value="F:metal ion binding"/>
    <property type="evidence" value="ECO:0007669"/>
    <property type="project" value="UniProtKB-KW"/>
</dbReference>
<proteinExistence type="inferred from homology"/>
<reference evidence="6 7" key="1">
    <citation type="journal article" date="2020" name="bioRxiv">
        <title>Whole genome comparisons of ergot fungi reveals the divergence and evolution of species within the genus Claviceps are the result of varying mechanisms driving genome evolution and host range expansion.</title>
        <authorList>
            <person name="Wyka S.A."/>
            <person name="Mondo S.J."/>
            <person name="Liu M."/>
            <person name="Dettman J."/>
            <person name="Nalam V."/>
            <person name="Broders K.D."/>
        </authorList>
    </citation>
    <scope>NUCLEOTIDE SEQUENCE [LARGE SCALE GENOMIC DNA]</scope>
    <source>
        <strain evidence="6 7">LM576</strain>
    </source>
</reference>
<dbReference type="AlphaFoldDB" id="A0A9P7TSE3"/>
<feature type="compositionally biased region" description="Acidic residues" evidence="4">
    <location>
        <begin position="239"/>
        <end position="253"/>
    </location>
</feature>